<accession>A0ACC0MTJ8</accession>
<gene>
    <name evidence="1" type="ORF">RHMOL_Rhmol08G0292300</name>
</gene>
<dbReference type="Proteomes" id="UP001062846">
    <property type="component" value="Chromosome 8"/>
</dbReference>
<organism evidence="1 2">
    <name type="scientific">Rhododendron molle</name>
    <name type="common">Chinese azalea</name>
    <name type="synonym">Azalea mollis</name>
    <dbReference type="NCBI Taxonomy" id="49168"/>
    <lineage>
        <taxon>Eukaryota</taxon>
        <taxon>Viridiplantae</taxon>
        <taxon>Streptophyta</taxon>
        <taxon>Embryophyta</taxon>
        <taxon>Tracheophyta</taxon>
        <taxon>Spermatophyta</taxon>
        <taxon>Magnoliopsida</taxon>
        <taxon>eudicotyledons</taxon>
        <taxon>Gunneridae</taxon>
        <taxon>Pentapetalae</taxon>
        <taxon>asterids</taxon>
        <taxon>Ericales</taxon>
        <taxon>Ericaceae</taxon>
        <taxon>Ericoideae</taxon>
        <taxon>Rhodoreae</taxon>
        <taxon>Rhododendron</taxon>
    </lineage>
</organism>
<dbReference type="EMBL" id="CM046395">
    <property type="protein sequence ID" value="KAI8544383.1"/>
    <property type="molecule type" value="Genomic_DNA"/>
</dbReference>
<sequence length="603" mass="67496">MKKGNLATANFGEPIPRITRARAAACQQSGGIYPSKETKKQDENRFSTKQQDQKRVLRTNSKRAALDEVNNSAPVTSGVQNKRRAVLKDVTNSKRAALAEVNSSAPVTAGVQNKRRAVLKDVTNVFCDSYRNCLMAPKVPIVAELYGIMDVYDTGFRVCVFCNLTSVTYADCQKNDSKQTRKGSVNVSKVTPSVAVAMQKLPADLKLKAAQLFLNTEVKSSEGECPVVWESKITLQRGITVQGCYDNPQTGKENTVPSQAQKFSKRDKVGLGGKSENINPDIIDIDSDHKESQLCSLYAPDIYSNLRVAELMRRAHTNFMEEVQRDITQSMRGILIDWLVEVSEEYKLAADTLYLTVHFIDLFLSQNYIERQRLQLLGITCMLIASLPFHAVVLVLDWLAITSDAKEMIFIVTFIPEKPMFPSNFCPQNGESSFELLGLSAFLTHCEIFPEVLLPHDISSSLLVASVESLKPYAHLTVYRRFLRAAQASYKTPSLELEFLANYLAELTLVEYEFLKFFPSIIAASAVFLARWTLDQSSHPWNATLEHYTNYKASDLKTAVQALQCLQLNTDGCPLNAIRSKYRQDKYKSVAALTSPELLQTLF</sequence>
<comment type="caution">
    <text evidence="1">The sequence shown here is derived from an EMBL/GenBank/DDBJ whole genome shotgun (WGS) entry which is preliminary data.</text>
</comment>
<protein>
    <submittedName>
        <fullName evidence="1">Uncharacterized protein</fullName>
    </submittedName>
</protein>
<reference evidence="1" key="1">
    <citation type="submission" date="2022-02" db="EMBL/GenBank/DDBJ databases">
        <title>Plant Genome Project.</title>
        <authorList>
            <person name="Zhang R.-G."/>
        </authorList>
    </citation>
    <scope>NUCLEOTIDE SEQUENCE</scope>
    <source>
        <strain evidence="1">AT1</strain>
    </source>
</reference>
<evidence type="ECO:0000313" key="2">
    <source>
        <dbReference type="Proteomes" id="UP001062846"/>
    </source>
</evidence>
<keyword evidence="2" id="KW-1185">Reference proteome</keyword>
<evidence type="ECO:0000313" key="1">
    <source>
        <dbReference type="EMBL" id="KAI8544383.1"/>
    </source>
</evidence>
<proteinExistence type="predicted"/>
<name>A0ACC0MTJ8_RHOML</name>